<evidence type="ECO:0000313" key="1">
    <source>
        <dbReference type="EMBL" id="CAG8547904.1"/>
    </source>
</evidence>
<feature type="non-terminal residue" evidence="1">
    <location>
        <position position="1"/>
    </location>
</feature>
<proteinExistence type="predicted"/>
<organism evidence="1 2">
    <name type="scientific">Cetraspora pellucida</name>
    <dbReference type="NCBI Taxonomy" id="1433469"/>
    <lineage>
        <taxon>Eukaryota</taxon>
        <taxon>Fungi</taxon>
        <taxon>Fungi incertae sedis</taxon>
        <taxon>Mucoromycota</taxon>
        <taxon>Glomeromycotina</taxon>
        <taxon>Glomeromycetes</taxon>
        <taxon>Diversisporales</taxon>
        <taxon>Gigasporaceae</taxon>
        <taxon>Cetraspora</taxon>
    </lineage>
</organism>
<dbReference type="Proteomes" id="UP000789759">
    <property type="component" value="Unassembled WGS sequence"/>
</dbReference>
<gene>
    <name evidence="1" type="ORF">CPELLU_LOCUS4608</name>
</gene>
<accession>A0A9N9AX36</accession>
<sequence>TSNVSVPTTSNMPVISFTIPNVFIIPSVTHNTPVTSFTDFTNLHMLLQQHYPSVQLFNSLVLNKTNNESHIWDKIVLNIQDSTSSIILKECSKTSFQQKCDSLHQKYHNIKDIIKNTDIQSLIKEQTNTIIETIKEQYLHTCEVQQ</sequence>
<dbReference type="AlphaFoldDB" id="A0A9N9AX36"/>
<dbReference type="EMBL" id="CAJVQA010002459">
    <property type="protein sequence ID" value="CAG8547904.1"/>
    <property type="molecule type" value="Genomic_DNA"/>
</dbReference>
<name>A0A9N9AX36_9GLOM</name>
<reference evidence="1" key="1">
    <citation type="submission" date="2021-06" db="EMBL/GenBank/DDBJ databases">
        <authorList>
            <person name="Kallberg Y."/>
            <person name="Tangrot J."/>
            <person name="Rosling A."/>
        </authorList>
    </citation>
    <scope>NUCLEOTIDE SEQUENCE</scope>
    <source>
        <strain evidence="1">FL966</strain>
    </source>
</reference>
<keyword evidence="2" id="KW-1185">Reference proteome</keyword>
<comment type="caution">
    <text evidence="1">The sequence shown here is derived from an EMBL/GenBank/DDBJ whole genome shotgun (WGS) entry which is preliminary data.</text>
</comment>
<protein>
    <submittedName>
        <fullName evidence="1">23707_t:CDS:1</fullName>
    </submittedName>
</protein>
<evidence type="ECO:0000313" key="2">
    <source>
        <dbReference type="Proteomes" id="UP000789759"/>
    </source>
</evidence>